<keyword evidence="2" id="KW-1185">Reference proteome</keyword>
<organism evidence="1 2">
    <name type="scientific">Stomoxys calcitrans</name>
    <name type="common">Stable fly</name>
    <name type="synonym">Conops calcitrans</name>
    <dbReference type="NCBI Taxonomy" id="35570"/>
    <lineage>
        <taxon>Eukaryota</taxon>
        <taxon>Metazoa</taxon>
        <taxon>Ecdysozoa</taxon>
        <taxon>Arthropoda</taxon>
        <taxon>Hexapoda</taxon>
        <taxon>Insecta</taxon>
        <taxon>Pterygota</taxon>
        <taxon>Neoptera</taxon>
        <taxon>Endopterygota</taxon>
        <taxon>Diptera</taxon>
        <taxon>Brachycera</taxon>
        <taxon>Muscomorpha</taxon>
        <taxon>Muscoidea</taxon>
        <taxon>Muscidae</taxon>
        <taxon>Stomoxys</taxon>
    </lineage>
</organism>
<accession>A0A1I8NUN7</accession>
<dbReference type="OrthoDB" id="7786950at2759"/>
<dbReference type="AlphaFoldDB" id="A0A1I8NUN7"/>
<sequence length="463" mass="53968">MATLLSILRHRILPPRITRKFALLEFKDGTIKSTDFEEDSDAQTDISDFVDKKAEFKLLLERVRSAKTELKLHETVTGHSFERLQNKLTYGLPYTRSLKLEEKQMLARCGDVWKRLTPQNELVIGVSLVNQCASPNLTVLQNIQPTLQVGSSSTSSVVIQYRLFQLKQLFNQLDSVDTFLQSEDEQMQANVWSSDCKCKLLPESYVIFVMKIKLSDIISLSDAPLLLHYEVLKDCYSTKTTTQLQIYLETIDFDKILFKQRPMYELYFQPPTLHQDFLSIAISSHETNLNITFEQPKDLEIFEKCLQQKFDFQKLPSFAEETLNHSVYYNNFRNSLWFGCLCLRYAEIEENEHDNLITSWKLYCPDKDKVLLFLKMLFHDLLTLQSNLVSIENGNKNMSQHAIVVAEFENALREELYNFKQFLSEAKIVDKFSNSFINVGKAQRKSDYLYQNLKHKETSINVE</sequence>
<name>A0A1I8NUN7_STOCA</name>
<reference evidence="1" key="1">
    <citation type="submission" date="2020-05" db="UniProtKB">
        <authorList>
            <consortium name="EnsemblMetazoa"/>
        </authorList>
    </citation>
    <scope>IDENTIFICATION</scope>
    <source>
        <strain evidence="1">USDA</strain>
    </source>
</reference>
<dbReference type="VEuPathDB" id="VectorBase:SCAU002184"/>
<proteinExistence type="predicted"/>
<protein>
    <submittedName>
        <fullName evidence="1">Uncharacterized protein</fullName>
    </submittedName>
</protein>
<dbReference type="Proteomes" id="UP000095300">
    <property type="component" value="Unassembled WGS sequence"/>
</dbReference>
<gene>
    <name evidence="1" type="primary">106087660</name>
</gene>
<evidence type="ECO:0000313" key="2">
    <source>
        <dbReference type="Proteomes" id="UP000095300"/>
    </source>
</evidence>
<evidence type="ECO:0000313" key="1">
    <source>
        <dbReference type="EnsemblMetazoa" id="SCAU002184-PA"/>
    </source>
</evidence>
<dbReference type="EnsemblMetazoa" id="SCAU002184-RA">
    <property type="protein sequence ID" value="SCAU002184-PA"/>
    <property type="gene ID" value="SCAU002184"/>
</dbReference>